<dbReference type="PANTHER" id="PTHR38598">
    <property type="entry name" value="INNER MEMBRANE PROTEIN YJCH"/>
    <property type="match status" value="1"/>
</dbReference>
<keyword evidence="1" id="KW-1133">Transmembrane helix</keyword>
<evidence type="ECO:0000313" key="3">
    <source>
        <dbReference type="Proteomes" id="UP000672657"/>
    </source>
</evidence>
<proteinExistence type="predicted"/>
<dbReference type="InterPro" id="IPR052959">
    <property type="entry name" value="Inner_membrane_assoc"/>
</dbReference>
<organism evidence="2 3">
    <name type="scientific">Cupriavidus numazuensis</name>
    <dbReference type="NCBI Taxonomy" id="221992"/>
    <lineage>
        <taxon>Bacteria</taxon>
        <taxon>Pseudomonadati</taxon>
        <taxon>Pseudomonadota</taxon>
        <taxon>Betaproteobacteria</taxon>
        <taxon>Burkholderiales</taxon>
        <taxon>Burkholderiaceae</taxon>
        <taxon>Cupriavidus</taxon>
    </lineage>
</organism>
<dbReference type="InterPro" id="IPR007436">
    <property type="entry name" value="DUF485"/>
</dbReference>
<feature type="transmembrane region" description="Helical" evidence="1">
    <location>
        <begin position="65"/>
        <end position="84"/>
    </location>
</feature>
<name>A0ABN7PX19_9BURK</name>
<keyword evidence="1" id="KW-0812">Transmembrane</keyword>
<comment type="caution">
    <text evidence="2">The sequence shown here is derived from an EMBL/GenBank/DDBJ whole genome shotgun (WGS) entry which is preliminary data.</text>
</comment>
<evidence type="ECO:0000256" key="1">
    <source>
        <dbReference type="SAM" id="Phobius"/>
    </source>
</evidence>
<protein>
    <submittedName>
        <fullName evidence="2">Inner membrane protein YjcH</fullName>
    </submittedName>
</protein>
<dbReference type="PANTHER" id="PTHR38598:SF1">
    <property type="entry name" value="INNER MEMBRANE PROTEIN YJCH"/>
    <property type="match status" value="1"/>
</dbReference>
<evidence type="ECO:0000313" key="2">
    <source>
        <dbReference type="EMBL" id="CAG2145122.1"/>
    </source>
</evidence>
<feature type="transmembrane region" description="Helical" evidence="1">
    <location>
        <begin position="25"/>
        <end position="45"/>
    </location>
</feature>
<reference evidence="2 3" key="1">
    <citation type="submission" date="2021-03" db="EMBL/GenBank/DDBJ databases">
        <authorList>
            <person name="Peeters C."/>
        </authorList>
    </citation>
    <scope>NUCLEOTIDE SEQUENCE [LARGE SCALE GENOMIC DNA]</scope>
    <source>
        <strain evidence="2 3">LMG 26411</strain>
    </source>
</reference>
<accession>A0ABN7PX19</accession>
<dbReference type="Proteomes" id="UP000672657">
    <property type="component" value="Unassembled WGS sequence"/>
</dbReference>
<sequence length="103" mass="11280">METTALAGIRSNPSFTSLVKRRSRFVALLTAGTLVPYYTFIFIAGFNPQWLAGKVFNGSMVNVGWLAGVVLIVGVWLLTGLYVLRANREFDDLTAQILAGVKK</sequence>
<keyword evidence="3" id="KW-1185">Reference proteome</keyword>
<keyword evidence="1" id="KW-0472">Membrane</keyword>
<gene>
    <name evidence="2" type="primary">yjcH_2</name>
    <name evidence="2" type="ORF">LMG26411_02687</name>
</gene>
<dbReference type="EMBL" id="CAJPVI010000014">
    <property type="protein sequence ID" value="CAG2145122.1"/>
    <property type="molecule type" value="Genomic_DNA"/>
</dbReference>
<dbReference type="Pfam" id="PF04341">
    <property type="entry name" value="DUF485"/>
    <property type="match status" value="1"/>
</dbReference>